<reference evidence="3" key="1">
    <citation type="submission" date="2022-12" db="EMBL/GenBank/DDBJ databases">
        <title>Genome assemblies of Blomia tropicalis.</title>
        <authorList>
            <person name="Cui Y."/>
        </authorList>
    </citation>
    <scope>NUCLEOTIDE SEQUENCE</scope>
    <source>
        <tissue evidence="3">Adult mites</tissue>
    </source>
</reference>
<dbReference type="PANTHER" id="PTHR16294">
    <property type="entry name" value="DYSTROBREVIN BINDING PROTEIN 1 DYSBINDIN"/>
    <property type="match status" value="1"/>
</dbReference>
<gene>
    <name evidence="3" type="ORF">RDWZM_006343</name>
</gene>
<proteinExistence type="inferred from homology"/>
<evidence type="ECO:0000256" key="2">
    <source>
        <dbReference type="ARBA" id="ARBA00040078"/>
    </source>
</evidence>
<dbReference type="PANTHER" id="PTHR16294:SF4">
    <property type="entry name" value="DYSBINDIN DOMAIN-CONTAINING PROTEIN 1"/>
    <property type="match status" value="1"/>
</dbReference>
<evidence type="ECO:0000313" key="3">
    <source>
        <dbReference type="EMBL" id="KAJ6220531.1"/>
    </source>
</evidence>
<comment type="similarity">
    <text evidence="1">Belongs to the dysbindin family.</text>
</comment>
<dbReference type="GO" id="GO:0005737">
    <property type="term" value="C:cytoplasm"/>
    <property type="evidence" value="ECO:0007669"/>
    <property type="project" value="InterPro"/>
</dbReference>
<comment type="caution">
    <text evidence="3">The sequence shown here is derived from an EMBL/GenBank/DDBJ whole genome shotgun (WGS) entry which is preliminary data.</text>
</comment>
<protein>
    <recommendedName>
        <fullName evidence="2">Dysbindin domain-containing protein 1</fullName>
    </recommendedName>
</protein>
<dbReference type="Proteomes" id="UP001142055">
    <property type="component" value="Chromosome 2"/>
</dbReference>
<dbReference type="AlphaFoldDB" id="A0A9Q0M6X6"/>
<evidence type="ECO:0000313" key="4">
    <source>
        <dbReference type="Proteomes" id="UP001142055"/>
    </source>
</evidence>
<dbReference type="OMA" id="ENWKLDH"/>
<evidence type="ECO:0000256" key="1">
    <source>
        <dbReference type="ARBA" id="ARBA00008686"/>
    </source>
</evidence>
<organism evidence="3 4">
    <name type="scientific">Blomia tropicalis</name>
    <name type="common">Mite</name>
    <dbReference type="NCBI Taxonomy" id="40697"/>
    <lineage>
        <taxon>Eukaryota</taxon>
        <taxon>Metazoa</taxon>
        <taxon>Ecdysozoa</taxon>
        <taxon>Arthropoda</taxon>
        <taxon>Chelicerata</taxon>
        <taxon>Arachnida</taxon>
        <taxon>Acari</taxon>
        <taxon>Acariformes</taxon>
        <taxon>Sarcoptiformes</taxon>
        <taxon>Astigmata</taxon>
        <taxon>Glycyphagoidea</taxon>
        <taxon>Echimyopodidae</taxon>
        <taxon>Blomia</taxon>
    </lineage>
</organism>
<name>A0A9Q0M6X6_BLOTA</name>
<accession>A0A9Q0M6X6</accession>
<dbReference type="EMBL" id="JAPWDV010000002">
    <property type="protein sequence ID" value="KAJ6220531.1"/>
    <property type="molecule type" value="Genomic_DNA"/>
</dbReference>
<keyword evidence="4" id="KW-1185">Reference proteome</keyword>
<sequence>MLGHIREKIQLVQNDLSNSIRESLQISNYAKAEMRHRFGIIPTAGSVDSLNVNLDAGADMIDYYQYRWQQLHELSQENAKKSIQITSALTEIDCDVQRLQSATNKLIDELSSIPDLEQSINAIELEIERSMPLLNLFEDAITELNNQAISMDYEHRIMESEQKISNLVRRREDDIRLLESHYIAKEEQKIREKAEREALLLREKQDIFQKAFEDQLQAYKLGNINDDNDVRSNLNNDDNLDKKLAEISLDIAKEEVDALEKFLQDDNDNDEKHKD</sequence>
<dbReference type="InterPro" id="IPR007531">
    <property type="entry name" value="Dysbindin"/>
</dbReference>